<dbReference type="SUPFAM" id="SSF55424">
    <property type="entry name" value="FAD/NAD-linked reductases, dimerisation (C-terminal) domain"/>
    <property type="match status" value="1"/>
</dbReference>
<evidence type="ECO:0000259" key="5">
    <source>
        <dbReference type="Pfam" id="PF07992"/>
    </source>
</evidence>
<dbReference type="InterPro" id="IPR028202">
    <property type="entry name" value="Reductase_C"/>
</dbReference>
<dbReference type="Gene3D" id="3.50.50.60">
    <property type="entry name" value="FAD/NAD(P)-binding domain"/>
    <property type="match status" value="2"/>
</dbReference>
<dbReference type="InterPro" id="IPR023753">
    <property type="entry name" value="FAD/NAD-binding_dom"/>
</dbReference>
<comment type="caution">
    <text evidence="7">The sequence shown here is derived from an EMBL/GenBank/DDBJ whole genome shotgun (WGS) entry which is preliminary data.</text>
</comment>
<dbReference type="RefSeq" id="WP_274189797.1">
    <property type="nucleotide sequence ID" value="NZ_BAABHN010000013.1"/>
</dbReference>
<gene>
    <name evidence="7" type="ORF">ACFPEL_06605</name>
</gene>
<evidence type="ECO:0000256" key="1">
    <source>
        <dbReference type="ARBA" id="ARBA00001974"/>
    </source>
</evidence>
<organism evidence="7 8">
    <name type="scientific">Actinomycetospora chibensis</name>
    <dbReference type="NCBI Taxonomy" id="663606"/>
    <lineage>
        <taxon>Bacteria</taxon>
        <taxon>Bacillati</taxon>
        <taxon>Actinomycetota</taxon>
        <taxon>Actinomycetes</taxon>
        <taxon>Pseudonocardiales</taxon>
        <taxon>Pseudonocardiaceae</taxon>
        <taxon>Actinomycetospora</taxon>
    </lineage>
</organism>
<dbReference type="Proteomes" id="UP001595909">
    <property type="component" value="Unassembled WGS sequence"/>
</dbReference>
<dbReference type="Gene3D" id="3.30.390.30">
    <property type="match status" value="1"/>
</dbReference>
<evidence type="ECO:0000256" key="4">
    <source>
        <dbReference type="ARBA" id="ARBA00023002"/>
    </source>
</evidence>
<evidence type="ECO:0000256" key="3">
    <source>
        <dbReference type="ARBA" id="ARBA00022827"/>
    </source>
</evidence>
<keyword evidence="2" id="KW-0285">Flavoprotein</keyword>
<dbReference type="SUPFAM" id="SSF51905">
    <property type="entry name" value="FAD/NAD(P)-binding domain"/>
    <property type="match status" value="2"/>
</dbReference>
<evidence type="ECO:0000256" key="2">
    <source>
        <dbReference type="ARBA" id="ARBA00022630"/>
    </source>
</evidence>
<dbReference type="EMBL" id="JBHSIM010000013">
    <property type="protein sequence ID" value="MFC4832076.1"/>
    <property type="molecule type" value="Genomic_DNA"/>
</dbReference>
<dbReference type="PANTHER" id="PTHR43557">
    <property type="entry name" value="APOPTOSIS-INDUCING FACTOR 1"/>
    <property type="match status" value="1"/>
</dbReference>
<dbReference type="PANTHER" id="PTHR43557:SF2">
    <property type="entry name" value="RIESKE DOMAIN-CONTAINING PROTEIN-RELATED"/>
    <property type="match status" value="1"/>
</dbReference>
<evidence type="ECO:0000313" key="8">
    <source>
        <dbReference type="Proteomes" id="UP001595909"/>
    </source>
</evidence>
<evidence type="ECO:0000313" key="7">
    <source>
        <dbReference type="EMBL" id="MFC4832076.1"/>
    </source>
</evidence>
<keyword evidence="4" id="KW-0560">Oxidoreductase</keyword>
<sequence>MASHLVVVGASLAGLRAVEAVRKDGHDGPVTLIGAERHLPYDRPPLSKAFLEAGDEDPEHPRFREESHLAQELGVELVLGEPASGLDTAAREVHVADRRIGYDALVLATGARAKSLPGSPDLDGVHTLRTLDDAQAIRAALDAGARTVVIGAGFIGSEVASGAHKRGLEVTVLEALPTPLGRAVGEEMGAAVSQLHHRNGMDLRCGVTVSAIEGNGSVEAVVLEDGTRLPADLVVVGAGAAPTTDWLEGSGLELDDGVVCDEYLAAGPPGIYAAGDIARWRNAQFDGDLMRLEHWTSAAEQGAVAARNALDPASAKPYATVPYFWSDWYDSRIQFVGIPRGDEVRVVSGRPEDGRFVALYRRCDHLVGVLAVNRQAEVMKYRAQIKKNITWDDALKFAAQREAAAQDKAERAREGEHAAAG</sequence>
<dbReference type="InterPro" id="IPR016156">
    <property type="entry name" value="FAD/NAD-linked_Rdtase_dimer_sf"/>
</dbReference>
<dbReference type="PRINTS" id="PR00411">
    <property type="entry name" value="PNDRDTASEI"/>
</dbReference>
<feature type="domain" description="Reductase C-terminal" evidence="6">
    <location>
        <begin position="323"/>
        <end position="394"/>
    </location>
</feature>
<dbReference type="Pfam" id="PF07992">
    <property type="entry name" value="Pyr_redox_2"/>
    <property type="match status" value="1"/>
</dbReference>
<reference evidence="8" key="1">
    <citation type="journal article" date="2019" name="Int. J. Syst. Evol. Microbiol.">
        <title>The Global Catalogue of Microorganisms (GCM) 10K type strain sequencing project: providing services to taxonomists for standard genome sequencing and annotation.</title>
        <authorList>
            <consortium name="The Broad Institute Genomics Platform"/>
            <consortium name="The Broad Institute Genome Sequencing Center for Infectious Disease"/>
            <person name="Wu L."/>
            <person name="Ma J."/>
        </authorList>
    </citation>
    <scope>NUCLEOTIDE SEQUENCE [LARGE SCALE GENOMIC DNA]</scope>
    <source>
        <strain evidence="8">CCUG 50347</strain>
    </source>
</reference>
<feature type="domain" description="FAD/NAD(P)-binding" evidence="5">
    <location>
        <begin position="4"/>
        <end position="302"/>
    </location>
</feature>
<accession>A0ABV9RD17</accession>
<keyword evidence="3" id="KW-0274">FAD</keyword>
<dbReference type="InterPro" id="IPR036188">
    <property type="entry name" value="FAD/NAD-bd_sf"/>
</dbReference>
<protein>
    <submittedName>
        <fullName evidence="7">NAD(P)/FAD-dependent oxidoreductase</fullName>
    </submittedName>
</protein>
<keyword evidence="8" id="KW-1185">Reference proteome</keyword>
<comment type="cofactor">
    <cofactor evidence="1">
        <name>FAD</name>
        <dbReference type="ChEBI" id="CHEBI:57692"/>
    </cofactor>
</comment>
<dbReference type="Pfam" id="PF14759">
    <property type="entry name" value="Reductase_C"/>
    <property type="match status" value="1"/>
</dbReference>
<dbReference type="InterPro" id="IPR050446">
    <property type="entry name" value="FAD-oxidoreductase/Apoptosis"/>
</dbReference>
<dbReference type="PRINTS" id="PR00368">
    <property type="entry name" value="FADPNR"/>
</dbReference>
<evidence type="ECO:0000259" key="6">
    <source>
        <dbReference type="Pfam" id="PF14759"/>
    </source>
</evidence>
<proteinExistence type="predicted"/>
<name>A0ABV9RD17_9PSEU</name>